<evidence type="ECO:0000313" key="2">
    <source>
        <dbReference type="EMBL" id="PIO37600.1"/>
    </source>
</evidence>
<proteinExistence type="predicted"/>
<dbReference type="GO" id="GO:0006508">
    <property type="term" value="P:proteolysis"/>
    <property type="evidence" value="ECO:0007669"/>
    <property type="project" value="InterPro"/>
</dbReference>
<reference evidence="3" key="1">
    <citation type="journal article" date="2017" name="Nat. Commun.">
        <title>The North American bullfrog draft genome provides insight into hormonal regulation of long noncoding RNA.</title>
        <authorList>
            <person name="Hammond S.A."/>
            <person name="Warren R.L."/>
            <person name="Vandervalk B.P."/>
            <person name="Kucuk E."/>
            <person name="Khan H."/>
            <person name="Gibb E.A."/>
            <person name="Pandoh P."/>
            <person name="Kirk H."/>
            <person name="Zhao Y."/>
            <person name="Jones M."/>
            <person name="Mungall A.J."/>
            <person name="Coope R."/>
            <person name="Pleasance S."/>
            <person name="Moore R.A."/>
            <person name="Holt R.A."/>
            <person name="Round J.M."/>
            <person name="Ohora S."/>
            <person name="Walle B.V."/>
            <person name="Veldhoen N."/>
            <person name="Helbing C.C."/>
            <person name="Birol I."/>
        </authorList>
    </citation>
    <scope>NUCLEOTIDE SEQUENCE [LARGE SCALE GENOMIC DNA]</scope>
</reference>
<dbReference type="Proteomes" id="UP000228934">
    <property type="component" value="Unassembled WGS sequence"/>
</dbReference>
<feature type="domain" description="Peptidase S1" evidence="1">
    <location>
        <begin position="1"/>
        <end position="50"/>
    </location>
</feature>
<name>A0A2G9SBR1_AQUCT</name>
<evidence type="ECO:0000259" key="1">
    <source>
        <dbReference type="Pfam" id="PF00089"/>
    </source>
</evidence>
<feature type="non-terminal residue" evidence="2">
    <location>
        <position position="69"/>
    </location>
</feature>
<accession>A0A2G9SBR1</accession>
<dbReference type="GO" id="GO:0004252">
    <property type="term" value="F:serine-type endopeptidase activity"/>
    <property type="evidence" value="ECO:0007669"/>
    <property type="project" value="InterPro"/>
</dbReference>
<dbReference type="OrthoDB" id="10061449at2759"/>
<dbReference type="AlphaFoldDB" id="A0A2G9SBR1"/>
<dbReference type="InterPro" id="IPR009003">
    <property type="entry name" value="Peptidase_S1_PA"/>
</dbReference>
<dbReference type="InterPro" id="IPR033116">
    <property type="entry name" value="TRYPSIN_SER"/>
</dbReference>
<sequence length="69" mass="7138">MVCAGGNGVQAGCNGDSGGPLNCPVNGVFEVHEHLNQDHGKQGSVFGIHSININGNVKSVKNVIKDCHK</sequence>
<organism evidence="2 3">
    <name type="scientific">Aquarana catesbeiana</name>
    <name type="common">American bullfrog</name>
    <name type="synonym">Rana catesbeiana</name>
    <dbReference type="NCBI Taxonomy" id="8400"/>
    <lineage>
        <taxon>Eukaryota</taxon>
        <taxon>Metazoa</taxon>
        <taxon>Chordata</taxon>
        <taxon>Craniata</taxon>
        <taxon>Vertebrata</taxon>
        <taxon>Euteleostomi</taxon>
        <taxon>Amphibia</taxon>
        <taxon>Batrachia</taxon>
        <taxon>Anura</taxon>
        <taxon>Neobatrachia</taxon>
        <taxon>Ranoidea</taxon>
        <taxon>Ranidae</taxon>
        <taxon>Aquarana</taxon>
    </lineage>
</organism>
<protein>
    <recommendedName>
        <fullName evidence="1">Peptidase S1 domain-containing protein</fullName>
    </recommendedName>
</protein>
<dbReference type="SUPFAM" id="SSF50494">
    <property type="entry name" value="Trypsin-like serine proteases"/>
    <property type="match status" value="1"/>
</dbReference>
<dbReference type="InterPro" id="IPR001254">
    <property type="entry name" value="Trypsin_dom"/>
</dbReference>
<dbReference type="InterPro" id="IPR043504">
    <property type="entry name" value="Peptidase_S1_PA_chymotrypsin"/>
</dbReference>
<keyword evidence="3" id="KW-1185">Reference proteome</keyword>
<dbReference type="EMBL" id="KV926590">
    <property type="protein sequence ID" value="PIO37600.1"/>
    <property type="molecule type" value="Genomic_DNA"/>
</dbReference>
<evidence type="ECO:0000313" key="3">
    <source>
        <dbReference type="Proteomes" id="UP000228934"/>
    </source>
</evidence>
<gene>
    <name evidence="2" type="ORF">AB205_0173840</name>
</gene>
<dbReference type="Gene3D" id="2.40.10.10">
    <property type="entry name" value="Trypsin-like serine proteases"/>
    <property type="match status" value="1"/>
</dbReference>
<dbReference type="PROSITE" id="PS00135">
    <property type="entry name" value="TRYPSIN_SER"/>
    <property type="match status" value="1"/>
</dbReference>
<dbReference type="Pfam" id="PF00089">
    <property type="entry name" value="Trypsin"/>
    <property type="match status" value="1"/>
</dbReference>